<feature type="domain" description="HTH cro/C1-type" evidence="2">
    <location>
        <begin position="1"/>
        <end position="31"/>
    </location>
</feature>
<dbReference type="Gene3D" id="2.60.120.10">
    <property type="entry name" value="Jelly Rolls"/>
    <property type="match status" value="1"/>
</dbReference>
<comment type="caution">
    <text evidence="3">The sequence shown here is derived from an EMBL/GenBank/DDBJ whole genome shotgun (WGS) entry which is preliminary data.</text>
</comment>
<protein>
    <submittedName>
        <fullName evidence="3">Quercetin dioxygenase-like cupin family protein</fullName>
    </submittedName>
</protein>
<dbReference type="InterPro" id="IPR001387">
    <property type="entry name" value="Cro/C1-type_HTH"/>
</dbReference>
<accession>A0A839SQV5</accession>
<dbReference type="PANTHER" id="PTHR46797">
    <property type="entry name" value="HTH-TYPE TRANSCRIPTIONAL REGULATOR"/>
    <property type="match status" value="1"/>
</dbReference>
<proteinExistence type="predicted"/>
<name>A0A839SQV5_9PROT</name>
<sequence>MLSKIECEKTVPSLRMLHRIVSVLDTSISVLFSEESGGDAHIYRSGQRPVVIIDDENAQNLIRLERLVPRIDDQIIDGNVHIIGPGAYNGGEINHLGQEVGFVLEGTFELQVGAEKYLLNQGDSFFFRSDLPHSYRNPGNVTAKVIWINSPPTF</sequence>
<dbReference type="CDD" id="cd00093">
    <property type="entry name" value="HTH_XRE"/>
    <property type="match status" value="1"/>
</dbReference>
<dbReference type="InterPro" id="IPR014710">
    <property type="entry name" value="RmlC-like_jellyroll"/>
</dbReference>
<organism evidence="3 4">
    <name type="scientific">Limibacillus halophilus</name>
    <dbReference type="NCBI Taxonomy" id="1579333"/>
    <lineage>
        <taxon>Bacteria</taxon>
        <taxon>Pseudomonadati</taxon>
        <taxon>Pseudomonadota</taxon>
        <taxon>Alphaproteobacteria</taxon>
        <taxon>Rhodospirillales</taxon>
        <taxon>Rhodovibrionaceae</taxon>
        <taxon>Limibacillus</taxon>
    </lineage>
</organism>
<dbReference type="GO" id="GO:0005829">
    <property type="term" value="C:cytosol"/>
    <property type="evidence" value="ECO:0007669"/>
    <property type="project" value="TreeGrafter"/>
</dbReference>
<dbReference type="GO" id="GO:0003700">
    <property type="term" value="F:DNA-binding transcription factor activity"/>
    <property type="evidence" value="ECO:0007669"/>
    <property type="project" value="TreeGrafter"/>
</dbReference>
<evidence type="ECO:0000259" key="2">
    <source>
        <dbReference type="PROSITE" id="PS50943"/>
    </source>
</evidence>
<dbReference type="InterPro" id="IPR050807">
    <property type="entry name" value="TransReg_Diox_bact_type"/>
</dbReference>
<keyword evidence="3" id="KW-0223">Dioxygenase</keyword>
<keyword evidence="1" id="KW-0238">DNA-binding</keyword>
<dbReference type="EMBL" id="JACHXA010000002">
    <property type="protein sequence ID" value="MBB3064648.1"/>
    <property type="molecule type" value="Genomic_DNA"/>
</dbReference>
<evidence type="ECO:0000313" key="4">
    <source>
        <dbReference type="Proteomes" id="UP000581135"/>
    </source>
</evidence>
<keyword evidence="4" id="KW-1185">Reference proteome</keyword>
<evidence type="ECO:0000313" key="3">
    <source>
        <dbReference type="EMBL" id="MBB3064648.1"/>
    </source>
</evidence>
<dbReference type="InterPro" id="IPR011051">
    <property type="entry name" value="RmlC_Cupin_sf"/>
</dbReference>
<dbReference type="CDD" id="cd02209">
    <property type="entry name" value="cupin_XRE_C"/>
    <property type="match status" value="1"/>
</dbReference>
<dbReference type="GO" id="GO:0003677">
    <property type="term" value="F:DNA binding"/>
    <property type="evidence" value="ECO:0007669"/>
    <property type="project" value="UniProtKB-KW"/>
</dbReference>
<dbReference type="Proteomes" id="UP000581135">
    <property type="component" value="Unassembled WGS sequence"/>
</dbReference>
<keyword evidence="3" id="KW-0560">Oxidoreductase</keyword>
<dbReference type="Pfam" id="PF07883">
    <property type="entry name" value="Cupin_2"/>
    <property type="match status" value="1"/>
</dbReference>
<dbReference type="InterPro" id="IPR013096">
    <property type="entry name" value="Cupin_2"/>
</dbReference>
<dbReference type="GO" id="GO:0051213">
    <property type="term" value="F:dioxygenase activity"/>
    <property type="evidence" value="ECO:0007669"/>
    <property type="project" value="UniProtKB-KW"/>
</dbReference>
<reference evidence="3 4" key="1">
    <citation type="submission" date="2020-08" db="EMBL/GenBank/DDBJ databases">
        <title>Genomic Encyclopedia of Type Strains, Phase III (KMG-III): the genomes of soil and plant-associated and newly described type strains.</title>
        <authorList>
            <person name="Whitman W."/>
        </authorList>
    </citation>
    <scope>NUCLEOTIDE SEQUENCE [LARGE SCALE GENOMIC DNA]</scope>
    <source>
        <strain evidence="3 4">CECT 8803</strain>
    </source>
</reference>
<dbReference type="PANTHER" id="PTHR46797:SF2">
    <property type="entry name" value="TRANSCRIPTIONAL REGULATOR"/>
    <property type="match status" value="1"/>
</dbReference>
<gene>
    <name evidence="3" type="ORF">FHR98_000920</name>
</gene>
<dbReference type="SUPFAM" id="SSF51182">
    <property type="entry name" value="RmlC-like cupins"/>
    <property type="match status" value="1"/>
</dbReference>
<dbReference type="AlphaFoldDB" id="A0A839SQV5"/>
<evidence type="ECO:0000256" key="1">
    <source>
        <dbReference type="ARBA" id="ARBA00023125"/>
    </source>
</evidence>
<dbReference type="PROSITE" id="PS50943">
    <property type="entry name" value="HTH_CROC1"/>
    <property type="match status" value="1"/>
</dbReference>